<dbReference type="AlphaFoldDB" id="A0A2A8CXF0"/>
<dbReference type="RefSeq" id="WP_098075302.1">
    <property type="nucleotide sequence ID" value="NZ_PDEQ01000004.1"/>
</dbReference>
<keyword evidence="1" id="KW-0472">Membrane</keyword>
<keyword evidence="3" id="KW-1185">Reference proteome</keyword>
<dbReference type="Proteomes" id="UP000220102">
    <property type="component" value="Unassembled WGS sequence"/>
</dbReference>
<name>A0A2A8CXF0_9BACT</name>
<evidence type="ECO:0008006" key="4">
    <source>
        <dbReference type="Google" id="ProtNLM"/>
    </source>
</evidence>
<dbReference type="EMBL" id="PDEQ01000004">
    <property type="protein sequence ID" value="PEN13382.1"/>
    <property type="molecule type" value="Genomic_DNA"/>
</dbReference>
<dbReference type="Pfam" id="PF20077">
    <property type="entry name" value="CcmD_alt"/>
    <property type="match status" value="1"/>
</dbReference>
<protein>
    <recommendedName>
        <fullName evidence="4">CcmD family protein</fullName>
    </recommendedName>
</protein>
<keyword evidence="1" id="KW-1133">Transmembrane helix</keyword>
<evidence type="ECO:0000313" key="2">
    <source>
        <dbReference type="EMBL" id="PEN13382.1"/>
    </source>
</evidence>
<keyword evidence="1" id="KW-0812">Transmembrane</keyword>
<gene>
    <name evidence="2" type="ORF">CRI94_08625</name>
</gene>
<evidence type="ECO:0000256" key="1">
    <source>
        <dbReference type="SAM" id="Phobius"/>
    </source>
</evidence>
<feature type="transmembrane region" description="Helical" evidence="1">
    <location>
        <begin position="81"/>
        <end position="100"/>
    </location>
</feature>
<dbReference type="NCBIfam" id="TIGR04391">
    <property type="entry name" value="CcmD_alt_fam"/>
    <property type="match status" value="1"/>
</dbReference>
<dbReference type="InterPro" id="IPR030888">
    <property type="entry name" value="Put_ccm"/>
</dbReference>
<sequence>MTITPLPASAVPHTLPYVRLDAASNARLQISAEQDSATTARSAQATTQDSSAYDSVWTAETEIPTKQPQGFEQTMIADGKILVVLAVVLIIWFAILGFLFRTDRRITSLEREIEQDR</sequence>
<evidence type="ECO:0000313" key="3">
    <source>
        <dbReference type="Proteomes" id="UP000220102"/>
    </source>
</evidence>
<organism evidence="2 3">
    <name type="scientific">Longibacter salinarum</name>
    <dbReference type="NCBI Taxonomy" id="1850348"/>
    <lineage>
        <taxon>Bacteria</taxon>
        <taxon>Pseudomonadati</taxon>
        <taxon>Rhodothermota</taxon>
        <taxon>Rhodothermia</taxon>
        <taxon>Rhodothermales</taxon>
        <taxon>Salisaetaceae</taxon>
        <taxon>Longibacter</taxon>
    </lineage>
</organism>
<reference evidence="2 3" key="1">
    <citation type="submission" date="2017-10" db="EMBL/GenBank/DDBJ databases">
        <title>Draft genome of Longibacter Salinarum.</title>
        <authorList>
            <person name="Goh K.M."/>
            <person name="Shamsir M.S."/>
            <person name="Lim S.W."/>
        </authorList>
    </citation>
    <scope>NUCLEOTIDE SEQUENCE [LARGE SCALE GENOMIC DNA]</scope>
    <source>
        <strain evidence="2 3">KCTC 52045</strain>
    </source>
</reference>
<comment type="caution">
    <text evidence="2">The sequence shown here is derived from an EMBL/GenBank/DDBJ whole genome shotgun (WGS) entry which is preliminary data.</text>
</comment>
<proteinExistence type="predicted"/>
<accession>A0A2A8CXF0</accession>